<dbReference type="HOGENOM" id="CLU_2951852_0_0_3"/>
<reference evidence="1 2" key="1">
    <citation type="submission" date="2012-05" db="EMBL/GenBank/DDBJ databases">
        <title>Finished chromosome of genome of Chamaesiphon sp. PCC 6605.</title>
        <authorList>
            <consortium name="US DOE Joint Genome Institute"/>
            <person name="Gugger M."/>
            <person name="Coursin T."/>
            <person name="Rippka R."/>
            <person name="Tandeau De Marsac N."/>
            <person name="Huntemann M."/>
            <person name="Wei C.-L."/>
            <person name="Han J."/>
            <person name="Detter J.C."/>
            <person name="Han C."/>
            <person name="Tapia R."/>
            <person name="Chen A."/>
            <person name="Kyrpides N."/>
            <person name="Mavromatis K."/>
            <person name="Markowitz V."/>
            <person name="Szeto E."/>
            <person name="Ivanova N."/>
            <person name="Pagani I."/>
            <person name="Pati A."/>
            <person name="Goodwin L."/>
            <person name="Nordberg H.P."/>
            <person name="Cantor M.N."/>
            <person name="Hua S.X."/>
            <person name="Woyke T."/>
            <person name="Kerfeld C.A."/>
        </authorList>
    </citation>
    <scope>NUCLEOTIDE SEQUENCE [LARGE SCALE GENOMIC DNA]</scope>
    <source>
        <strain evidence="2">ATCC 27169 / PCC 6605</strain>
    </source>
</reference>
<dbReference type="STRING" id="1173020.Cha6605_5579"/>
<dbReference type="Proteomes" id="UP000010366">
    <property type="component" value="Chromosome"/>
</dbReference>
<keyword evidence="2" id="KW-1185">Reference proteome</keyword>
<evidence type="ECO:0000313" key="2">
    <source>
        <dbReference type="Proteomes" id="UP000010366"/>
    </source>
</evidence>
<protein>
    <submittedName>
        <fullName evidence="1">Uncharacterized protein</fullName>
    </submittedName>
</protein>
<evidence type="ECO:0000313" key="1">
    <source>
        <dbReference type="EMBL" id="AFY96454.1"/>
    </source>
</evidence>
<organism evidence="1 2">
    <name type="scientific">Chamaesiphon minutus (strain ATCC 27169 / PCC 6605)</name>
    <dbReference type="NCBI Taxonomy" id="1173020"/>
    <lineage>
        <taxon>Bacteria</taxon>
        <taxon>Bacillati</taxon>
        <taxon>Cyanobacteriota</taxon>
        <taxon>Cyanophyceae</taxon>
        <taxon>Gomontiellales</taxon>
        <taxon>Chamaesiphonaceae</taxon>
        <taxon>Chamaesiphon</taxon>
    </lineage>
</organism>
<gene>
    <name evidence="1" type="ORF">Cha6605_5579</name>
</gene>
<sequence>MVRRVDKIPSGWGNNLLSLERHQQMINSIKNEEMWMDRILQNPLTLDRTLINANNFGKL</sequence>
<proteinExistence type="predicted"/>
<accession>K9UQE7</accession>
<dbReference type="KEGG" id="cmp:Cha6605_5579"/>
<dbReference type="EMBL" id="CP003600">
    <property type="protein sequence ID" value="AFY96454.1"/>
    <property type="molecule type" value="Genomic_DNA"/>
</dbReference>
<dbReference type="AlphaFoldDB" id="K9UQE7"/>
<name>K9UQE7_CHAP6</name>